<reference evidence="2" key="2">
    <citation type="journal article" date="2016" name="Fungal Biol.">
        <title>Ochratoxin A production by Penicillium thymicola.</title>
        <authorList>
            <person name="Nguyen H.D.T."/>
            <person name="McMullin D.R."/>
            <person name="Ponomareva E."/>
            <person name="Riley R."/>
            <person name="Pomraning K.R."/>
            <person name="Baker S.E."/>
            <person name="Seifert K.A."/>
        </authorList>
    </citation>
    <scope>NUCLEOTIDE SEQUENCE</scope>
    <source>
        <strain evidence="2">DAOM 180753</strain>
    </source>
</reference>
<reference evidence="2" key="1">
    <citation type="submission" date="2015-06" db="EMBL/GenBank/DDBJ databases">
        <authorList>
            <person name="Nguyen H."/>
        </authorList>
    </citation>
    <scope>NUCLEOTIDE SEQUENCE</scope>
    <source>
        <strain evidence="2">DAOM 180753</strain>
    </source>
</reference>
<protein>
    <submittedName>
        <fullName evidence="2">Uncharacterized protein</fullName>
    </submittedName>
</protein>
<proteinExistence type="predicted"/>
<feature type="signal peptide" evidence="1">
    <location>
        <begin position="1"/>
        <end position="16"/>
    </location>
</feature>
<organism evidence="2 3">
    <name type="scientific">Penicillium thymicola</name>
    <dbReference type="NCBI Taxonomy" id="293382"/>
    <lineage>
        <taxon>Eukaryota</taxon>
        <taxon>Fungi</taxon>
        <taxon>Dikarya</taxon>
        <taxon>Ascomycota</taxon>
        <taxon>Pezizomycotina</taxon>
        <taxon>Eurotiomycetes</taxon>
        <taxon>Eurotiomycetidae</taxon>
        <taxon>Eurotiales</taxon>
        <taxon>Aspergillaceae</taxon>
        <taxon>Penicillium</taxon>
    </lineage>
</organism>
<dbReference type="EMBL" id="LACB01000233">
    <property type="protein sequence ID" value="KAJ9486018.1"/>
    <property type="molecule type" value="Genomic_DNA"/>
</dbReference>
<dbReference type="AlphaFoldDB" id="A0AAI9TFW5"/>
<gene>
    <name evidence="2" type="ORF">VN97_g7329</name>
</gene>
<evidence type="ECO:0000313" key="3">
    <source>
        <dbReference type="Proteomes" id="UP001227192"/>
    </source>
</evidence>
<comment type="caution">
    <text evidence="2">The sequence shown here is derived from an EMBL/GenBank/DDBJ whole genome shotgun (WGS) entry which is preliminary data.</text>
</comment>
<dbReference type="Proteomes" id="UP001227192">
    <property type="component" value="Unassembled WGS sequence"/>
</dbReference>
<keyword evidence="1" id="KW-0732">Signal</keyword>
<keyword evidence="3" id="KW-1185">Reference proteome</keyword>
<sequence length="274" mass="31048">MCLITLGSVVACQAVGFPVYIGSCSIFYLENSSLFSYCLTIPNNQVDPDELAIMGPRKHDKGQKQAQRFPLEAAEAFEPEDDILRQLQRTGSPPGNLLCISPDAAPGTSLNQFRFQLHRENGVQPGLVGYLEKYVGAGHLVWSMCALLADSGIDPDWKDTFELWRPQWRQFATSFEIQGNTSRTLDVPPSPVRIMWIQAPNSLDTYKLFAVNHKEKKRDQDSLEDLWRWMLGVSPEAIVHGVYIIKLGVEPWFPVTFCIDLKKRAKKRNLRFGF</sequence>
<accession>A0AAI9TFW5</accession>
<feature type="chain" id="PRO_5042498550" evidence="1">
    <location>
        <begin position="17"/>
        <end position="274"/>
    </location>
</feature>
<name>A0AAI9TFW5_PENTH</name>
<evidence type="ECO:0000313" key="2">
    <source>
        <dbReference type="EMBL" id="KAJ9486018.1"/>
    </source>
</evidence>
<evidence type="ECO:0000256" key="1">
    <source>
        <dbReference type="SAM" id="SignalP"/>
    </source>
</evidence>